<dbReference type="SFLD" id="SFLDG01151">
    <property type="entry name" value="Main.2:_Nu-like"/>
    <property type="match status" value="1"/>
</dbReference>
<comment type="caution">
    <text evidence="4">The sequence shown here is derived from an EMBL/GenBank/DDBJ whole genome shotgun (WGS) entry which is preliminary data.</text>
</comment>
<dbReference type="PANTHER" id="PTHR44051:SF19">
    <property type="entry name" value="DISULFIDE-BOND OXIDOREDUCTASE YFCG"/>
    <property type="match status" value="1"/>
</dbReference>
<name>G6E867_9SPHN</name>
<dbReference type="Pfam" id="PF00043">
    <property type="entry name" value="GST_C"/>
    <property type="match status" value="1"/>
</dbReference>
<dbReference type="Gene3D" id="1.20.1050.10">
    <property type="match status" value="1"/>
</dbReference>
<dbReference type="OrthoDB" id="9803562at2"/>
<dbReference type="AlphaFoldDB" id="G6E867"/>
<dbReference type="SFLD" id="SFLDG00358">
    <property type="entry name" value="Main_(cytGST)"/>
    <property type="match status" value="1"/>
</dbReference>
<dbReference type="SUPFAM" id="SSF47616">
    <property type="entry name" value="GST C-terminal domain-like"/>
    <property type="match status" value="1"/>
</dbReference>
<dbReference type="PATRIC" id="fig|1088721.3.peg.529"/>
<dbReference type="PROSITE" id="PS50404">
    <property type="entry name" value="GST_NTER"/>
    <property type="match status" value="1"/>
</dbReference>
<dbReference type="SFLD" id="SFLDS00019">
    <property type="entry name" value="Glutathione_Transferase_(cytos"/>
    <property type="match status" value="1"/>
</dbReference>
<evidence type="ECO:0000313" key="4">
    <source>
        <dbReference type="EMBL" id="EHJ62407.1"/>
    </source>
</evidence>
<comment type="similarity">
    <text evidence="1">Belongs to the GST superfamily.</text>
</comment>
<feature type="domain" description="GST C-terminal" evidence="3">
    <location>
        <begin position="90"/>
        <end position="215"/>
    </location>
</feature>
<evidence type="ECO:0000256" key="1">
    <source>
        <dbReference type="RuleBase" id="RU003494"/>
    </source>
</evidence>
<gene>
    <name evidence="4" type="ORF">NSU_0538</name>
</gene>
<dbReference type="eggNOG" id="COG0625">
    <property type="taxonomic scope" value="Bacteria"/>
</dbReference>
<feature type="domain" description="GST N-terminal" evidence="2">
    <location>
        <begin position="1"/>
        <end position="87"/>
    </location>
</feature>
<dbReference type="SUPFAM" id="SSF52833">
    <property type="entry name" value="Thioredoxin-like"/>
    <property type="match status" value="1"/>
</dbReference>
<proteinExistence type="inferred from homology"/>
<organism evidence="4 5">
    <name type="scientific">Novosphingobium pentaromativorans US6-1</name>
    <dbReference type="NCBI Taxonomy" id="1088721"/>
    <lineage>
        <taxon>Bacteria</taxon>
        <taxon>Pseudomonadati</taxon>
        <taxon>Pseudomonadota</taxon>
        <taxon>Alphaproteobacteria</taxon>
        <taxon>Sphingomonadales</taxon>
        <taxon>Sphingomonadaceae</taxon>
        <taxon>Novosphingobium</taxon>
    </lineage>
</organism>
<evidence type="ECO:0000259" key="2">
    <source>
        <dbReference type="PROSITE" id="PS50404"/>
    </source>
</evidence>
<dbReference type="CDD" id="cd03048">
    <property type="entry name" value="GST_N_Ure2p_like"/>
    <property type="match status" value="1"/>
</dbReference>
<dbReference type="PANTHER" id="PTHR44051">
    <property type="entry name" value="GLUTATHIONE S-TRANSFERASE-RELATED"/>
    <property type="match status" value="1"/>
</dbReference>
<dbReference type="Proteomes" id="UP000004030">
    <property type="component" value="Unassembled WGS sequence"/>
</dbReference>
<dbReference type="GO" id="GO:0016740">
    <property type="term" value="F:transferase activity"/>
    <property type="evidence" value="ECO:0007669"/>
    <property type="project" value="UniProtKB-KW"/>
</dbReference>
<keyword evidence="5" id="KW-1185">Reference proteome</keyword>
<reference evidence="4 5" key="1">
    <citation type="journal article" date="2012" name="J. Bacteriol.">
        <title>Genome sequence of benzo(a)pyrene-degrading bacterium Novosphingobium pentaromativorans US6-1.</title>
        <authorList>
            <person name="Luo Y.R."/>
            <person name="Kang S.G."/>
            <person name="Kim S.J."/>
            <person name="Kim M.R."/>
            <person name="Li N."/>
            <person name="Lee J.H."/>
            <person name="Kwon K.K."/>
        </authorList>
    </citation>
    <scope>NUCLEOTIDE SEQUENCE [LARGE SCALE GENOMIC DNA]</scope>
    <source>
        <strain evidence="4 5">US6-1</strain>
    </source>
</reference>
<dbReference type="InterPro" id="IPR036282">
    <property type="entry name" value="Glutathione-S-Trfase_C_sf"/>
</dbReference>
<accession>G6E867</accession>
<dbReference type="RefSeq" id="WP_007011455.1">
    <property type="nucleotide sequence ID" value="NZ_AGFM01000008.1"/>
</dbReference>
<dbReference type="Gene3D" id="3.40.30.10">
    <property type="entry name" value="Glutaredoxin"/>
    <property type="match status" value="1"/>
</dbReference>
<evidence type="ECO:0000259" key="3">
    <source>
        <dbReference type="PROSITE" id="PS50405"/>
    </source>
</evidence>
<evidence type="ECO:0000313" key="5">
    <source>
        <dbReference type="Proteomes" id="UP000004030"/>
    </source>
</evidence>
<sequence>MFDLYIERTPAVFKCAVMLEECGYDYNCTHISVTRGDQHNPEFRAISPNGKIPVLVDNEPSDGGEPLIVFDSGAILMYLAERSGRFLPTETRQRAQTLQWLFWQASGLSPFSGQAIHFQRYAPEVTREYGQLRYEGEVKRLYGVLDTHLKDREFIAGDYSIADIGCHAWVEMYDRFEWDLRDWPDLNRWWKAIARRPQVMEAYKRVNDARTAGPAGEDDFKKNMFGEAAAKLMPAPKIHVPQPKNLNDESE</sequence>
<keyword evidence="4" id="KW-0808">Transferase</keyword>
<dbReference type="PROSITE" id="PS50405">
    <property type="entry name" value="GST_CTER"/>
    <property type="match status" value="1"/>
</dbReference>
<protein>
    <submittedName>
        <fullName evidence="4">Glutathione S-transferase</fullName>
    </submittedName>
</protein>
<dbReference type="Pfam" id="PF02798">
    <property type="entry name" value="GST_N"/>
    <property type="match status" value="1"/>
</dbReference>
<dbReference type="InterPro" id="IPR036249">
    <property type="entry name" value="Thioredoxin-like_sf"/>
</dbReference>
<dbReference type="InterPro" id="IPR040079">
    <property type="entry name" value="Glutathione_S-Trfase"/>
</dbReference>
<dbReference type="EMBL" id="AGFM01000008">
    <property type="protein sequence ID" value="EHJ62407.1"/>
    <property type="molecule type" value="Genomic_DNA"/>
</dbReference>
<dbReference type="InterPro" id="IPR004045">
    <property type="entry name" value="Glutathione_S-Trfase_N"/>
</dbReference>
<dbReference type="InterPro" id="IPR004046">
    <property type="entry name" value="GST_C"/>
</dbReference>
<dbReference type="InterPro" id="IPR010987">
    <property type="entry name" value="Glutathione-S-Trfase_C-like"/>
</dbReference>